<feature type="transmembrane region" description="Helical" evidence="2">
    <location>
        <begin position="155"/>
        <end position="180"/>
    </location>
</feature>
<feature type="transmembrane region" description="Helical" evidence="2">
    <location>
        <begin position="222"/>
        <end position="243"/>
    </location>
</feature>
<evidence type="ECO:0000256" key="2">
    <source>
        <dbReference type="SAM" id="Phobius"/>
    </source>
</evidence>
<name>A0A937ERJ0_9ACTN</name>
<dbReference type="EMBL" id="JAERRK010000025">
    <property type="protein sequence ID" value="MBL1086795.1"/>
    <property type="molecule type" value="Genomic_DNA"/>
</dbReference>
<evidence type="ECO:0008006" key="5">
    <source>
        <dbReference type="Google" id="ProtNLM"/>
    </source>
</evidence>
<sequence>MSSSLADFRTERRQDQELQARQARENKALDVDLELRKEESQFERQMRLRAQELEAERLKAEEARKDKAQKDAAELAKKQAAEAAKLQREKERRKERERDRRLRRERWQQRLDAAPKWLAEHLDLSAALAVMACSIVPALISQASSLSDTGIVDAMGWAGGLLVALLPFMLECSAWAATAGEAKAMKQGRSPWPYRIAVYAFAGLASWVNYLHGRNVGGDRYGVLLGSVPAASSIIPILVWQLVQLGRHIEYRERLRAERNRRRDARATRKTRRKDLPKVWDAAKRLRAIAGFERLSEEDAWTVAYTVFEGAGSEALSDEILALLSAEMLGDLVEAEGRRTVVLEALAEVRFERRRLSETLARRASTEGSEKDAEESVKESAEQSATLPVRVFEASSSGLVTVSEKPRLRTVSPQINQSVPASARTSESAPARTRETTRPRTRKARTASAVRNLSPGARKAASVSAKAYNANENADIEEWIRGELAAGRKVGFKEVADETEKRRQANLPKKKAAELGRPSKTWAYTRISEAKNPVRRSA</sequence>
<keyword evidence="2" id="KW-0472">Membrane</keyword>
<feature type="region of interest" description="Disordered" evidence="1">
    <location>
        <begin position="1"/>
        <end position="26"/>
    </location>
</feature>
<feature type="region of interest" description="Disordered" evidence="1">
    <location>
        <begin position="413"/>
        <end position="457"/>
    </location>
</feature>
<feature type="transmembrane region" description="Helical" evidence="2">
    <location>
        <begin position="192"/>
        <end position="210"/>
    </location>
</feature>
<accession>A0A937ERJ0</accession>
<evidence type="ECO:0000313" key="3">
    <source>
        <dbReference type="EMBL" id="MBL1086795.1"/>
    </source>
</evidence>
<feature type="compositionally biased region" description="Basic and acidic residues" evidence="1">
    <location>
        <begin position="361"/>
        <end position="381"/>
    </location>
</feature>
<protein>
    <recommendedName>
        <fullName evidence="5">DUF2637 domain-containing protein</fullName>
    </recommendedName>
</protein>
<keyword evidence="2" id="KW-1133">Transmembrane helix</keyword>
<organism evidence="3 4">
    <name type="scientific">Streptomyces actinomycinicus</name>
    <dbReference type="NCBI Taxonomy" id="1695166"/>
    <lineage>
        <taxon>Bacteria</taxon>
        <taxon>Bacillati</taxon>
        <taxon>Actinomycetota</taxon>
        <taxon>Actinomycetes</taxon>
        <taxon>Kitasatosporales</taxon>
        <taxon>Streptomycetaceae</taxon>
        <taxon>Streptomyces</taxon>
    </lineage>
</organism>
<dbReference type="AlphaFoldDB" id="A0A937ERJ0"/>
<comment type="caution">
    <text evidence="3">The sequence shown here is derived from an EMBL/GenBank/DDBJ whole genome shotgun (WGS) entry which is preliminary data.</text>
</comment>
<feature type="region of interest" description="Disordered" evidence="1">
    <location>
        <begin position="497"/>
        <end position="538"/>
    </location>
</feature>
<keyword evidence="2" id="KW-0812">Transmembrane</keyword>
<dbReference type="RefSeq" id="WP_201843346.1">
    <property type="nucleotide sequence ID" value="NZ_JAERRK010000025.1"/>
</dbReference>
<gene>
    <name evidence="3" type="ORF">JK359_33355</name>
</gene>
<feature type="region of interest" description="Disordered" evidence="1">
    <location>
        <begin position="361"/>
        <end position="384"/>
    </location>
</feature>
<keyword evidence="4" id="KW-1185">Reference proteome</keyword>
<evidence type="ECO:0000256" key="1">
    <source>
        <dbReference type="SAM" id="MobiDB-lite"/>
    </source>
</evidence>
<proteinExistence type="predicted"/>
<reference evidence="3" key="1">
    <citation type="submission" date="2021-01" db="EMBL/GenBank/DDBJ databases">
        <title>WGS of actinomycetes isolated from Thailand.</title>
        <authorList>
            <person name="Thawai C."/>
        </authorList>
    </citation>
    <scope>NUCLEOTIDE SEQUENCE</scope>
    <source>
        <strain evidence="3">RCU-197</strain>
    </source>
</reference>
<dbReference type="Proteomes" id="UP000661858">
    <property type="component" value="Unassembled WGS sequence"/>
</dbReference>
<feature type="compositionally biased region" description="Polar residues" evidence="1">
    <location>
        <begin position="413"/>
        <end position="426"/>
    </location>
</feature>
<evidence type="ECO:0000313" key="4">
    <source>
        <dbReference type="Proteomes" id="UP000661858"/>
    </source>
</evidence>
<feature type="region of interest" description="Disordered" evidence="1">
    <location>
        <begin position="59"/>
        <end position="102"/>
    </location>
</feature>
<feature type="compositionally biased region" description="Basic and acidic residues" evidence="1">
    <location>
        <begin position="8"/>
        <end position="26"/>
    </location>
</feature>